<gene>
    <name evidence="1" type="ORF">FNV43_RR22757</name>
</gene>
<dbReference type="OrthoDB" id="10687400at2759"/>
<accession>A0A8K0DS39</accession>
<dbReference type="AlphaFoldDB" id="A0A8K0DS39"/>
<evidence type="ECO:0000313" key="2">
    <source>
        <dbReference type="Proteomes" id="UP000796880"/>
    </source>
</evidence>
<sequence length="275" mass="32278">MAPSKRRLVKASEKQGVKPYWHGFQNPCEIAEIQVESCDCFMDWEVFEIKTFQFYGGFIHHLLLHQVECDYKYVMEFDFNGIGARFDRKCFAMITRLNCGEFSKAFKDLDFDEKEVADNVKCCIFYFLETVLLGGDKKRLVRNDNFNIIQNDDLCGRYPWGNLSYDATIASLRSRIKLGREIANYKIWGFETIPIVATIGPRGKYHGSNWILRMLTWSCPSILQYTKLATAIFDRKDDASQSEFQHTSRLEMQIEEIRSELVSIRIEMRDEMRQQ</sequence>
<dbReference type="PANTHER" id="PTHR48449">
    <property type="entry name" value="DUF1985 DOMAIN-CONTAINING PROTEIN"/>
    <property type="match status" value="1"/>
</dbReference>
<name>A0A8K0DS39_9ROSA</name>
<evidence type="ECO:0000313" key="1">
    <source>
        <dbReference type="EMBL" id="KAF3435666.1"/>
    </source>
</evidence>
<dbReference type="Proteomes" id="UP000796880">
    <property type="component" value="Unassembled WGS sequence"/>
</dbReference>
<dbReference type="PANTHER" id="PTHR48449:SF1">
    <property type="entry name" value="DUF1985 DOMAIN-CONTAINING PROTEIN"/>
    <property type="match status" value="1"/>
</dbReference>
<reference evidence="1" key="1">
    <citation type="submission" date="2020-03" db="EMBL/GenBank/DDBJ databases">
        <title>A high-quality chromosome-level genome assembly of a woody plant with both climbing and erect habits, Rhamnella rubrinervis.</title>
        <authorList>
            <person name="Lu Z."/>
            <person name="Yang Y."/>
            <person name="Zhu X."/>
            <person name="Sun Y."/>
        </authorList>
    </citation>
    <scope>NUCLEOTIDE SEQUENCE</scope>
    <source>
        <strain evidence="1">BYM</strain>
        <tissue evidence="1">Leaf</tissue>
    </source>
</reference>
<organism evidence="1 2">
    <name type="scientific">Rhamnella rubrinervis</name>
    <dbReference type="NCBI Taxonomy" id="2594499"/>
    <lineage>
        <taxon>Eukaryota</taxon>
        <taxon>Viridiplantae</taxon>
        <taxon>Streptophyta</taxon>
        <taxon>Embryophyta</taxon>
        <taxon>Tracheophyta</taxon>
        <taxon>Spermatophyta</taxon>
        <taxon>Magnoliopsida</taxon>
        <taxon>eudicotyledons</taxon>
        <taxon>Gunneridae</taxon>
        <taxon>Pentapetalae</taxon>
        <taxon>rosids</taxon>
        <taxon>fabids</taxon>
        <taxon>Rosales</taxon>
        <taxon>Rhamnaceae</taxon>
        <taxon>rhamnoid group</taxon>
        <taxon>Rhamneae</taxon>
        <taxon>Rhamnella</taxon>
    </lineage>
</organism>
<keyword evidence="2" id="KW-1185">Reference proteome</keyword>
<evidence type="ECO:0008006" key="3">
    <source>
        <dbReference type="Google" id="ProtNLM"/>
    </source>
</evidence>
<dbReference type="EMBL" id="VOIH02000010">
    <property type="protein sequence ID" value="KAF3435666.1"/>
    <property type="molecule type" value="Genomic_DNA"/>
</dbReference>
<protein>
    <recommendedName>
        <fullName evidence="3">DUF1985 domain-containing protein</fullName>
    </recommendedName>
</protein>
<comment type="caution">
    <text evidence="1">The sequence shown here is derived from an EMBL/GenBank/DDBJ whole genome shotgun (WGS) entry which is preliminary data.</text>
</comment>
<proteinExistence type="predicted"/>